<protein>
    <recommendedName>
        <fullName evidence="4">MalT-like TPR region domain-containing protein</fullName>
    </recommendedName>
</protein>
<sequence>YNSLLEADRKRLHQAVGEALEDLYADQLASLDLAPILGQHFFAAGDAPRAFKYYSLAGDAALASYANREAESRYRKALTLARSDSERAPLLFGLGQALDGQSRSEESIQIWREGIDIHRTMGPESSEDVARLYARSARAAWEGGNTPQSLILCQEGLEVVADAPHSPGLALLVHEAARAYLFNGLVDEARPLCQQALEMAEQLGIVDVQADALATMGLLPDQHLESSLQALTRAVEIAESAELLSHAARAHTN</sequence>
<dbReference type="AlphaFoldDB" id="X1E960"/>
<evidence type="ECO:0000256" key="2">
    <source>
        <dbReference type="ARBA" id="ARBA00022840"/>
    </source>
</evidence>
<feature type="non-terminal residue" evidence="3">
    <location>
        <position position="1"/>
    </location>
</feature>
<dbReference type="GO" id="GO:0004016">
    <property type="term" value="F:adenylate cyclase activity"/>
    <property type="evidence" value="ECO:0007669"/>
    <property type="project" value="TreeGrafter"/>
</dbReference>
<evidence type="ECO:0000313" key="3">
    <source>
        <dbReference type="EMBL" id="GAH16910.1"/>
    </source>
</evidence>
<reference evidence="3" key="1">
    <citation type="journal article" date="2014" name="Front. Microbiol.">
        <title>High frequency of phylogenetically diverse reductive dehalogenase-homologous genes in deep subseafloor sedimentary metagenomes.</title>
        <authorList>
            <person name="Kawai M."/>
            <person name="Futagami T."/>
            <person name="Toyoda A."/>
            <person name="Takaki Y."/>
            <person name="Nishi S."/>
            <person name="Hori S."/>
            <person name="Arai W."/>
            <person name="Tsubouchi T."/>
            <person name="Morono Y."/>
            <person name="Uchiyama I."/>
            <person name="Ito T."/>
            <person name="Fujiyama A."/>
            <person name="Inagaki F."/>
            <person name="Takami H."/>
        </authorList>
    </citation>
    <scope>NUCLEOTIDE SEQUENCE</scope>
    <source>
        <strain evidence="3">Expedition CK06-06</strain>
    </source>
</reference>
<dbReference type="InterPro" id="IPR011990">
    <property type="entry name" value="TPR-like_helical_dom_sf"/>
</dbReference>
<comment type="caution">
    <text evidence="3">The sequence shown here is derived from an EMBL/GenBank/DDBJ whole genome shotgun (WGS) entry which is preliminary data.</text>
</comment>
<name>X1E960_9ZZZZ</name>
<proteinExistence type="predicted"/>
<feature type="non-terminal residue" evidence="3">
    <location>
        <position position="253"/>
    </location>
</feature>
<dbReference type="GO" id="GO:0005737">
    <property type="term" value="C:cytoplasm"/>
    <property type="evidence" value="ECO:0007669"/>
    <property type="project" value="TreeGrafter"/>
</dbReference>
<dbReference type="EMBL" id="BART01031719">
    <property type="protein sequence ID" value="GAH16910.1"/>
    <property type="molecule type" value="Genomic_DNA"/>
</dbReference>
<evidence type="ECO:0000256" key="1">
    <source>
        <dbReference type="ARBA" id="ARBA00022741"/>
    </source>
</evidence>
<gene>
    <name evidence="3" type="ORF">S01H4_55025</name>
</gene>
<dbReference type="Gene3D" id="1.25.40.10">
    <property type="entry name" value="Tetratricopeptide repeat domain"/>
    <property type="match status" value="1"/>
</dbReference>
<evidence type="ECO:0008006" key="4">
    <source>
        <dbReference type="Google" id="ProtNLM"/>
    </source>
</evidence>
<dbReference type="PANTHER" id="PTHR16305">
    <property type="entry name" value="TESTICULAR SOLUBLE ADENYLYL CYCLASE"/>
    <property type="match status" value="1"/>
</dbReference>
<dbReference type="SUPFAM" id="SSF48452">
    <property type="entry name" value="TPR-like"/>
    <property type="match status" value="2"/>
</dbReference>
<dbReference type="GO" id="GO:0005524">
    <property type="term" value="F:ATP binding"/>
    <property type="evidence" value="ECO:0007669"/>
    <property type="project" value="UniProtKB-KW"/>
</dbReference>
<accession>X1E960</accession>
<keyword evidence="2" id="KW-0067">ATP-binding</keyword>
<organism evidence="3">
    <name type="scientific">marine sediment metagenome</name>
    <dbReference type="NCBI Taxonomy" id="412755"/>
    <lineage>
        <taxon>unclassified sequences</taxon>
        <taxon>metagenomes</taxon>
        <taxon>ecological metagenomes</taxon>
    </lineage>
</organism>
<dbReference type="InterPro" id="IPR019734">
    <property type="entry name" value="TPR_rpt"/>
</dbReference>
<dbReference type="PANTHER" id="PTHR16305:SF28">
    <property type="entry name" value="GUANYLATE CYCLASE DOMAIN-CONTAINING PROTEIN"/>
    <property type="match status" value="1"/>
</dbReference>
<keyword evidence="1" id="KW-0547">Nucleotide-binding</keyword>
<dbReference type="SMART" id="SM00028">
    <property type="entry name" value="TPR"/>
    <property type="match status" value="4"/>
</dbReference>